<evidence type="ECO:0000313" key="3">
    <source>
        <dbReference type="EMBL" id="MEW9573811.1"/>
    </source>
</evidence>
<dbReference type="GO" id="GO:0016787">
    <property type="term" value="F:hydrolase activity"/>
    <property type="evidence" value="ECO:0007669"/>
    <property type="project" value="UniProtKB-KW"/>
</dbReference>
<feature type="region of interest" description="Disordered" evidence="1">
    <location>
        <begin position="1"/>
        <end position="22"/>
    </location>
</feature>
<evidence type="ECO:0000256" key="1">
    <source>
        <dbReference type="SAM" id="MobiDB-lite"/>
    </source>
</evidence>
<feature type="compositionally biased region" description="Basic and acidic residues" evidence="1">
    <location>
        <begin position="9"/>
        <end position="18"/>
    </location>
</feature>
<proteinExistence type="predicted"/>
<organism evidence="3 4">
    <name type="scientific">Rhodanobacter lycopersici</name>
    <dbReference type="NCBI Taxonomy" id="3162487"/>
    <lineage>
        <taxon>Bacteria</taxon>
        <taxon>Pseudomonadati</taxon>
        <taxon>Pseudomonadota</taxon>
        <taxon>Gammaproteobacteria</taxon>
        <taxon>Lysobacterales</taxon>
        <taxon>Rhodanobacteraceae</taxon>
        <taxon>Rhodanobacter</taxon>
    </lineage>
</organism>
<dbReference type="InterPro" id="IPR000073">
    <property type="entry name" value="AB_hydrolase_1"/>
</dbReference>
<dbReference type="InterPro" id="IPR029058">
    <property type="entry name" value="AB_hydrolase_fold"/>
</dbReference>
<keyword evidence="4" id="KW-1185">Reference proteome</keyword>
<feature type="domain" description="AB hydrolase-1" evidence="2">
    <location>
        <begin position="41"/>
        <end position="246"/>
    </location>
</feature>
<reference evidence="3 4" key="1">
    <citation type="submission" date="2024-06" db="EMBL/GenBank/DDBJ databases">
        <authorList>
            <person name="Woo H."/>
        </authorList>
    </citation>
    <scope>NUCLEOTIDE SEQUENCE [LARGE SCALE GENOMIC DNA]</scope>
    <source>
        <strain evidence="3 4">Si-c</strain>
    </source>
</reference>
<protein>
    <submittedName>
        <fullName evidence="3">Alpha/beta fold hydrolase</fullName>
    </submittedName>
</protein>
<gene>
    <name evidence="3" type="ORF">ABQJ54_18820</name>
</gene>
<dbReference type="RefSeq" id="WP_367855865.1">
    <property type="nucleotide sequence ID" value="NZ_JBFOHK010000006.1"/>
</dbReference>
<dbReference type="Gene3D" id="3.40.50.1820">
    <property type="entry name" value="alpha/beta hydrolase"/>
    <property type="match status" value="1"/>
</dbReference>
<evidence type="ECO:0000259" key="2">
    <source>
        <dbReference type="Pfam" id="PF12697"/>
    </source>
</evidence>
<evidence type="ECO:0000313" key="4">
    <source>
        <dbReference type="Proteomes" id="UP001556220"/>
    </source>
</evidence>
<dbReference type="PANTHER" id="PTHR43798">
    <property type="entry name" value="MONOACYLGLYCEROL LIPASE"/>
    <property type="match status" value="1"/>
</dbReference>
<dbReference type="EMBL" id="JBFOHK010000006">
    <property type="protein sequence ID" value="MEW9573811.1"/>
    <property type="molecule type" value="Genomic_DNA"/>
</dbReference>
<dbReference type="SUPFAM" id="SSF53474">
    <property type="entry name" value="alpha/beta-Hydrolases"/>
    <property type="match status" value="1"/>
</dbReference>
<dbReference type="Pfam" id="PF12697">
    <property type="entry name" value="Abhydrolase_6"/>
    <property type="match status" value="1"/>
</dbReference>
<keyword evidence="3" id="KW-0378">Hydrolase</keyword>
<comment type="caution">
    <text evidence="3">The sequence shown here is derived from an EMBL/GenBank/DDBJ whole genome shotgun (WGS) entry which is preliminary data.</text>
</comment>
<sequence length="304" mass="33590">MTHMPQISNDHRPPRQEGDAAVPGGVLHYQLTGPANAEHVVVFENGWSASLSYAVWLEEALSPHVRVLSYDRAGIGDSRSTAPLTPTALTQQLLALLSTLGIQQPVVVVGHSYGGLIAALHAAQAPAMVRAIVQIDPTSEFDHELIDRSFRIMPLVGRFMQLCALLKIDGPIFFHTAKELPPETFARIKRTPGWLVRSLSGSIEEFRLLDGMRRIITASEAATQCPRLVISCAPEQLVNSWLRKLLMSDEKTGRYWNAIHGLHRRQASLNDASRWMSVRNNHISLVTNRASAGEIASSILDFIR</sequence>
<name>A0ABV3QIY9_9GAMM</name>
<dbReference type="Proteomes" id="UP001556220">
    <property type="component" value="Unassembled WGS sequence"/>
</dbReference>
<dbReference type="PANTHER" id="PTHR43798:SF33">
    <property type="entry name" value="HYDROLASE, PUTATIVE (AFU_ORTHOLOGUE AFUA_2G14860)-RELATED"/>
    <property type="match status" value="1"/>
</dbReference>
<dbReference type="InterPro" id="IPR050266">
    <property type="entry name" value="AB_hydrolase_sf"/>
</dbReference>
<accession>A0ABV3QIY9</accession>